<keyword evidence="3" id="KW-1185">Reference proteome</keyword>
<gene>
    <name evidence="2" type="ORF">PEVE_00024615</name>
</gene>
<feature type="compositionally biased region" description="Basic and acidic residues" evidence="1">
    <location>
        <begin position="114"/>
        <end position="127"/>
    </location>
</feature>
<organism evidence="2 3">
    <name type="scientific">Porites evermanni</name>
    <dbReference type="NCBI Taxonomy" id="104178"/>
    <lineage>
        <taxon>Eukaryota</taxon>
        <taxon>Metazoa</taxon>
        <taxon>Cnidaria</taxon>
        <taxon>Anthozoa</taxon>
        <taxon>Hexacorallia</taxon>
        <taxon>Scleractinia</taxon>
        <taxon>Fungiina</taxon>
        <taxon>Poritidae</taxon>
        <taxon>Porites</taxon>
    </lineage>
</organism>
<accession>A0ABN8LGD7</accession>
<proteinExistence type="predicted"/>
<sequence length="161" mass="17719">MKKEITLLKQEIEDLKSSTAGTAKPLHTVLTPSGPMDANEASRRGLAEIAEGVWCCAIKVKALINSVLSRTALACAMLTIFYPRDDLSGKRLSELDSRIVNAIAEFAVVAKVTEREPKPPKEGEVPKQKKTVTKGDVMQALRQKCNQLIFQTNRPSYHKGN</sequence>
<name>A0ABN8LGD7_9CNID</name>
<comment type="caution">
    <text evidence="2">The sequence shown here is derived from an EMBL/GenBank/DDBJ whole genome shotgun (WGS) entry which is preliminary data.</text>
</comment>
<evidence type="ECO:0000313" key="2">
    <source>
        <dbReference type="EMBL" id="CAH3016049.1"/>
    </source>
</evidence>
<evidence type="ECO:0000313" key="3">
    <source>
        <dbReference type="Proteomes" id="UP001159427"/>
    </source>
</evidence>
<dbReference type="Proteomes" id="UP001159427">
    <property type="component" value="Unassembled WGS sequence"/>
</dbReference>
<feature type="region of interest" description="Disordered" evidence="1">
    <location>
        <begin position="114"/>
        <end position="133"/>
    </location>
</feature>
<dbReference type="EMBL" id="CALNXI010000033">
    <property type="protein sequence ID" value="CAH3016049.1"/>
    <property type="molecule type" value="Genomic_DNA"/>
</dbReference>
<reference evidence="2 3" key="1">
    <citation type="submission" date="2022-05" db="EMBL/GenBank/DDBJ databases">
        <authorList>
            <consortium name="Genoscope - CEA"/>
            <person name="William W."/>
        </authorList>
    </citation>
    <scope>NUCLEOTIDE SEQUENCE [LARGE SCALE GENOMIC DNA]</scope>
</reference>
<evidence type="ECO:0000256" key="1">
    <source>
        <dbReference type="SAM" id="MobiDB-lite"/>
    </source>
</evidence>
<protein>
    <submittedName>
        <fullName evidence="2">Uncharacterized protein</fullName>
    </submittedName>
</protein>